<evidence type="ECO:0000313" key="3">
    <source>
        <dbReference type="EMBL" id="CAL1130532.1"/>
    </source>
</evidence>
<reference evidence="2" key="1">
    <citation type="submission" date="2022-10" db="EMBL/GenBank/DDBJ databases">
        <authorList>
            <person name="Chen Y."/>
            <person name="Dougan E. K."/>
            <person name="Chan C."/>
            <person name="Rhodes N."/>
            <person name="Thang M."/>
        </authorList>
    </citation>
    <scope>NUCLEOTIDE SEQUENCE</scope>
</reference>
<sequence length="485" mass="55431">MEHYKKPAWLDKTDALDLSEYEKHFQSLNQGQLCSSIVLFLSVLFSVIHSWKPDRSFRNYCPMNTSPARALCFLNTLRLTEKERKGMEKALQQDVAYGALTAINQSEESKKNLPAEPEDSAAKKEKNNLNRRPLEEIVPIMHGTFKKMLFKFVTQQWSAVLRDENWNGWDEFKEYFGSMHFMAIAGDLRAKTYSPEELDEAQARLIAYVRKGEAEEPQTQSSSWKSAPISTEPPGSASNEAAREETPPDAETTVINQAMADINLWKEEQKVNEINEAMKLLENAKWLMKAPHDHKNDFDALIEMSRKFQSSNNLKDIHELRQTASSWPTSLRAYAILPFLALQKLEKDSKMPMIIHNLSDRGIRKQAGECDYHDPGNVALDFSYFVLQLWNFVLPTKHSSANQVAWRPYGDTKERSGIGAMNRRGNMIEALLSNAMYNMKKEKQRQENAGQEKSRWNAGREGRGKSGRKVLPERGAGQAKQHRSG</sequence>
<dbReference type="EMBL" id="CAMXCT030000324">
    <property type="protein sequence ID" value="CAL4764469.1"/>
    <property type="molecule type" value="Genomic_DNA"/>
</dbReference>
<evidence type="ECO:0000256" key="1">
    <source>
        <dbReference type="SAM" id="MobiDB-lite"/>
    </source>
</evidence>
<organism evidence="2">
    <name type="scientific">Cladocopium goreaui</name>
    <dbReference type="NCBI Taxonomy" id="2562237"/>
    <lineage>
        <taxon>Eukaryota</taxon>
        <taxon>Sar</taxon>
        <taxon>Alveolata</taxon>
        <taxon>Dinophyceae</taxon>
        <taxon>Suessiales</taxon>
        <taxon>Symbiodiniaceae</taxon>
        <taxon>Cladocopium</taxon>
    </lineage>
</organism>
<comment type="caution">
    <text evidence="2">The sequence shown here is derived from an EMBL/GenBank/DDBJ whole genome shotgun (WGS) entry which is preliminary data.</text>
</comment>
<feature type="region of interest" description="Disordered" evidence="1">
    <location>
        <begin position="107"/>
        <end position="128"/>
    </location>
</feature>
<dbReference type="EMBL" id="CAMXCT020000324">
    <property type="protein sequence ID" value="CAL1130532.1"/>
    <property type="molecule type" value="Genomic_DNA"/>
</dbReference>
<evidence type="ECO:0000313" key="2">
    <source>
        <dbReference type="EMBL" id="CAI3977157.1"/>
    </source>
</evidence>
<feature type="region of interest" description="Disordered" evidence="1">
    <location>
        <begin position="441"/>
        <end position="485"/>
    </location>
</feature>
<protein>
    <submittedName>
        <fullName evidence="2">Uncharacterized protein</fullName>
    </submittedName>
</protein>
<dbReference type="Proteomes" id="UP001152797">
    <property type="component" value="Unassembled WGS sequence"/>
</dbReference>
<accession>A0A9P1BPR5</accession>
<feature type="compositionally biased region" description="Basic and acidic residues" evidence="1">
    <location>
        <begin position="441"/>
        <end position="464"/>
    </location>
</feature>
<reference evidence="3" key="2">
    <citation type="submission" date="2024-04" db="EMBL/GenBank/DDBJ databases">
        <authorList>
            <person name="Chen Y."/>
            <person name="Shah S."/>
            <person name="Dougan E. K."/>
            <person name="Thang M."/>
            <person name="Chan C."/>
        </authorList>
    </citation>
    <scope>NUCLEOTIDE SEQUENCE [LARGE SCALE GENOMIC DNA]</scope>
</reference>
<evidence type="ECO:0000313" key="4">
    <source>
        <dbReference type="Proteomes" id="UP001152797"/>
    </source>
</evidence>
<keyword evidence="4" id="KW-1185">Reference proteome</keyword>
<gene>
    <name evidence="2" type="ORF">C1SCF055_LOCUS5320</name>
</gene>
<feature type="region of interest" description="Disordered" evidence="1">
    <location>
        <begin position="212"/>
        <end position="253"/>
    </location>
</feature>
<feature type="compositionally biased region" description="Polar residues" evidence="1">
    <location>
        <begin position="217"/>
        <end position="229"/>
    </location>
</feature>
<name>A0A9P1BPR5_9DINO</name>
<proteinExistence type="predicted"/>
<dbReference type="EMBL" id="CAMXCT010000324">
    <property type="protein sequence ID" value="CAI3977157.1"/>
    <property type="molecule type" value="Genomic_DNA"/>
</dbReference>
<dbReference type="AlphaFoldDB" id="A0A9P1BPR5"/>